<dbReference type="AlphaFoldDB" id="A0A6A2ZAP8"/>
<dbReference type="PANTHER" id="PTHR32444">
    <property type="entry name" value="BULB-TYPE LECTIN DOMAIN-CONTAINING PROTEIN"/>
    <property type="match status" value="1"/>
</dbReference>
<keyword evidence="2" id="KW-1015">Disulfide bond</keyword>
<name>A0A6A2ZAP8_HIBSY</name>
<comment type="caution">
    <text evidence="5">The sequence shown here is derived from an EMBL/GenBank/DDBJ whole genome shotgun (WGS) entry which is preliminary data.</text>
</comment>
<dbReference type="EMBL" id="VEPZ02001196">
    <property type="protein sequence ID" value="KAE8688102.1"/>
    <property type="molecule type" value="Genomic_DNA"/>
</dbReference>
<keyword evidence="5" id="KW-0808">Transferase</keyword>
<keyword evidence="6" id="KW-1185">Reference proteome</keyword>
<gene>
    <name evidence="5" type="ORF">F3Y22_tig00111000pilonHSYRG00041</name>
</gene>
<dbReference type="SUPFAM" id="SSF51110">
    <property type="entry name" value="alpha-D-mannose-specific plant lectins"/>
    <property type="match status" value="1"/>
</dbReference>
<dbReference type="SMART" id="SM00108">
    <property type="entry name" value="B_lectin"/>
    <property type="match status" value="1"/>
</dbReference>
<dbReference type="Proteomes" id="UP000436088">
    <property type="component" value="Unassembled WGS sequence"/>
</dbReference>
<proteinExistence type="predicted"/>
<feature type="domain" description="Bulb-type lectin" evidence="4">
    <location>
        <begin position="35"/>
        <end position="155"/>
    </location>
</feature>
<dbReference type="PANTHER" id="PTHR32444:SF235">
    <property type="entry name" value="OS01G0783900 PROTEIN"/>
    <property type="match status" value="1"/>
</dbReference>
<protein>
    <submittedName>
        <fullName evidence="5">S-locus lectin protein kinase family protein, putative isoform 6</fullName>
    </submittedName>
</protein>
<dbReference type="PROSITE" id="PS50927">
    <property type="entry name" value="BULB_LECTIN"/>
    <property type="match status" value="1"/>
</dbReference>
<sequence>MKAASSWSVPNIVSSILFTKIILILFSSPQFCFARDNITEKSRLADGETLVSPGNVFELGFFSPSNISNVKRYVGIWYISNPKLLVWVANRENPVPDRIGVLYVADGTLKLSDGKGNLYWSQPGGKRSTPVMKLSDTCNLILLENRSKLYLWQSFEHPTDTFLSGMKMDPEFLLTSWSSKDDPSPGNFTFKLDPHSRNSGTLTQDYQDKRKVLTSTGHLEYWEFDADKKIGFHANVYPVSNLNSRENGTPVIFGWLHQKLCIVILQGGVPQELPVPGEDQAGGNNLQLRVALSDIEATTRTCETSGTNLVPYPLCPGPECTSLQSIQMPEHSSFQMKAKEADDCSTMDSSASRILQFNQSSLFNVTSNCRGGVGSLTSDSTLEDTVEVKISWKPPLEPICTSVADCNNWPHSISNETGNGPRRCLCDTTFHWDGSALNCTQG</sequence>
<dbReference type="Pfam" id="PF01453">
    <property type="entry name" value="B_lectin"/>
    <property type="match status" value="1"/>
</dbReference>
<dbReference type="GO" id="GO:0016301">
    <property type="term" value="F:kinase activity"/>
    <property type="evidence" value="ECO:0007669"/>
    <property type="project" value="UniProtKB-KW"/>
</dbReference>
<dbReference type="InterPro" id="IPR036426">
    <property type="entry name" value="Bulb-type_lectin_dom_sf"/>
</dbReference>
<keyword evidence="5" id="KW-0418">Kinase</keyword>
<evidence type="ECO:0000256" key="2">
    <source>
        <dbReference type="ARBA" id="ARBA00023157"/>
    </source>
</evidence>
<dbReference type="GO" id="GO:0030246">
    <property type="term" value="F:carbohydrate binding"/>
    <property type="evidence" value="ECO:0007669"/>
    <property type="project" value="UniProtKB-KW"/>
</dbReference>
<evidence type="ECO:0000313" key="6">
    <source>
        <dbReference type="Proteomes" id="UP000436088"/>
    </source>
</evidence>
<evidence type="ECO:0000256" key="1">
    <source>
        <dbReference type="ARBA" id="ARBA00022729"/>
    </source>
</evidence>
<dbReference type="InterPro" id="IPR001480">
    <property type="entry name" value="Bulb-type_lectin_dom"/>
</dbReference>
<evidence type="ECO:0000259" key="4">
    <source>
        <dbReference type="PROSITE" id="PS50927"/>
    </source>
</evidence>
<dbReference type="CDD" id="cd00028">
    <property type="entry name" value="B_lectin"/>
    <property type="match status" value="1"/>
</dbReference>
<evidence type="ECO:0000256" key="3">
    <source>
        <dbReference type="ARBA" id="ARBA00023180"/>
    </source>
</evidence>
<keyword evidence="3" id="KW-0325">Glycoprotein</keyword>
<keyword evidence="1" id="KW-0732">Signal</keyword>
<accession>A0A6A2ZAP8</accession>
<organism evidence="5 6">
    <name type="scientific">Hibiscus syriacus</name>
    <name type="common">Rose of Sharon</name>
    <dbReference type="NCBI Taxonomy" id="106335"/>
    <lineage>
        <taxon>Eukaryota</taxon>
        <taxon>Viridiplantae</taxon>
        <taxon>Streptophyta</taxon>
        <taxon>Embryophyta</taxon>
        <taxon>Tracheophyta</taxon>
        <taxon>Spermatophyta</taxon>
        <taxon>Magnoliopsida</taxon>
        <taxon>eudicotyledons</taxon>
        <taxon>Gunneridae</taxon>
        <taxon>Pentapetalae</taxon>
        <taxon>rosids</taxon>
        <taxon>malvids</taxon>
        <taxon>Malvales</taxon>
        <taxon>Malvaceae</taxon>
        <taxon>Malvoideae</taxon>
        <taxon>Hibiscus</taxon>
    </lineage>
</organism>
<evidence type="ECO:0000313" key="5">
    <source>
        <dbReference type="EMBL" id="KAE8688102.1"/>
    </source>
</evidence>
<reference evidence="5" key="1">
    <citation type="submission" date="2019-09" db="EMBL/GenBank/DDBJ databases">
        <title>Draft genome information of white flower Hibiscus syriacus.</title>
        <authorList>
            <person name="Kim Y.-M."/>
        </authorList>
    </citation>
    <scope>NUCLEOTIDE SEQUENCE [LARGE SCALE GENOMIC DNA]</scope>
    <source>
        <strain evidence="5">YM2019G1</strain>
    </source>
</reference>
<dbReference type="Gene3D" id="2.90.10.10">
    <property type="entry name" value="Bulb-type lectin domain"/>
    <property type="match status" value="1"/>
</dbReference>